<dbReference type="Pfam" id="PF22825">
    <property type="entry name" value="HpiC1-like"/>
    <property type="match status" value="1"/>
</dbReference>
<reference evidence="1" key="1">
    <citation type="journal article" date="2021" name="PeerJ">
        <title>Extensive microbial diversity within the chicken gut microbiome revealed by metagenomics and culture.</title>
        <authorList>
            <person name="Gilroy R."/>
            <person name="Ravi A."/>
            <person name="Getino M."/>
            <person name="Pursley I."/>
            <person name="Horton D.L."/>
            <person name="Alikhan N.F."/>
            <person name="Baker D."/>
            <person name="Gharbi K."/>
            <person name="Hall N."/>
            <person name="Watson M."/>
            <person name="Adriaenssens E.M."/>
            <person name="Foster-Nyarko E."/>
            <person name="Jarju S."/>
            <person name="Secka A."/>
            <person name="Antonio M."/>
            <person name="Oren A."/>
            <person name="Chaudhuri R.R."/>
            <person name="La Ragione R."/>
            <person name="Hildebrand F."/>
            <person name="Pallen M.J."/>
        </authorList>
    </citation>
    <scope>NUCLEOTIDE SEQUENCE</scope>
    <source>
        <strain evidence="1">CHK154-13316</strain>
    </source>
</reference>
<gene>
    <name evidence="1" type="ORF">K8V07_12945</name>
</gene>
<dbReference type="AlphaFoldDB" id="A0A921LHI8"/>
<name>A0A921LHI8_9BACE</name>
<protein>
    <recommendedName>
        <fullName evidence="3">DUF4972 domain-containing protein</fullName>
    </recommendedName>
</protein>
<dbReference type="Proteomes" id="UP000747074">
    <property type="component" value="Unassembled WGS sequence"/>
</dbReference>
<dbReference type="EMBL" id="DYVL01000155">
    <property type="protein sequence ID" value="HJG12818.1"/>
    <property type="molecule type" value="Genomic_DNA"/>
</dbReference>
<evidence type="ECO:0000313" key="1">
    <source>
        <dbReference type="EMBL" id="HJG12818.1"/>
    </source>
</evidence>
<proteinExistence type="predicted"/>
<sequence length="379" mass="42173">MKNDIILCLMALFCLTACEDNNERVFKQHLYKHLTDAKAFMETAVEGPNEGNYREGSKAILSAAIDEGYAIYWDLNSPQETVDGYCGTIDEALYTFKMSVNPSLTNLRSMLSDATALIESAAANGVVQADIDRLSEAVGRIQGLFGDSGHVWNQEDVLALESELSDLMSAVEEQMPGAINIRIENPSFEPLASGDEVITDFSLIPGWNNAGYVDGVTPWDGLLSNSLISKNHWMLENKSVDGNYALYIQTYSKQVWQTLSEKVRGNSTYTVNINATRDQWKDAEKTKMLIQLVVFEGASRDFSNATVLAQQEYANISDTDFQTYTMSYTTTATTEHIGKQITVCLRGYHINPANNSNELVWQDTGITVDKINITREKNN</sequence>
<dbReference type="InterPro" id="IPR054720">
    <property type="entry name" value="HpiC1"/>
</dbReference>
<evidence type="ECO:0000313" key="2">
    <source>
        <dbReference type="Proteomes" id="UP000747074"/>
    </source>
</evidence>
<accession>A0A921LHI8</accession>
<comment type="caution">
    <text evidence="1">The sequence shown here is derived from an EMBL/GenBank/DDBJ whole genome shotgun (WGS) entry which is preliminary data.</text>
</comment>
<reference evidence="1" key="2">
    <citation type="submission" date="2021-09" db="EMBL/GenBank/DDBJ databases">
        <authorList>
            <person name="Gilroy R."/>
        </authorList>
    </citation>
    <scope>NUCLEOTIDE SEQUENCE</scope>
    <source>
        <strain evidence="1">CHK154-13316</strain>
    </source>
</reference>
<organism evidence="1 2">
    <name type="scientific">Bacteroides xylanisolvens</name>
    <dbReference type="NCBI Taxonomy" id="371601"/>
    <lineage>
        <taxon>Bacteria</taxon>
        <taxon>Pseudomonadati</taxon>
        <taxon>Bacteroidota</taxon>
        <taxon>Bacteroidia</taxon>
        <taxon>Bacteroidales</taxon>
        <taxon>Bacteroidaceae</taxon>
        <taxon>Bacteroides</taxon>
    </lineage>
</organism>
<dbReference type="Gene3D" id="1.20.1270.90">
    <property type="entry name" value="AF1782-like"/>
    <property type="match status" value="1"/>
</dbReference>
<evidence type="ECO:0008006" key="3">
    <source>
        <dbReference type="Google" id="ProtNLM"/>
    </source>
</evidence>
<dbReference type="Gene3D" id="2.60.120.260">
    <property type="entry name" value="Galactose-binding domain-like"/>
    <property type="match status" value="1"/>
</dbReference>